<dbReference type="PANTHER" id="PTHR34235">
    <property type="entry name" value="SLR1203 PROTEIN-RELATED"/>
    <property type="match status" value="1"/>
</dbReference>
<dbReference type="AlphaFoldDB" id="A0A401IGQ8"/>
<accession>A0A401IGQ8</accession>
<dbReference type="PANTHER" id="PTHR34235:SF3">
    <property type="entry name" value="SLR1203 PROTEIN"/>
    <property type="match status" value="1"/>
</dbReference>
<sequence length="168" mass="20410">MVLGKVKNNGKAIMNLSTVHNLKELYEIDDYLWIREIVKLLREKRFNELDLENLIEELDDLGSEKKHKIESLLEQIIRHLLMIEYWHNENERNYRNWCAEVIGFRTQINRRMTTNFYNYLEENLSIIYKKARKYVSVKSGLDTFPQECPYTIQQLLDEDWFCEKINQM</sequence>
<evidence type="ECO:0000313" key="2">
    <source>
        <dbReference type="EMBL" id="GBF80477.1"/>
    </source>
</evidence>
<name>A0A401IGQ8_APHSA</name>
<evidence type="ECO:0000256" key="1">
    <source>
        <dbReference type="SAM" id="Coils"/>
    </source>
</evidence>
<dbReference type="Proteomes" id="UP000287247">
    <property type="component" value="Unassembled WGS sequence"/>
</dbReference>
<dbReference type="EMBL" id="BDQK01000008">
    <property type="protein sequence ID" value="GBF80477.1"/>
    <property type="molecule type" value="Genomic_DNA"/>
</dbReference>
<keyword evidence="3" id="KW-1185">Reference proteome</keyword>
<dbReference type="InterPro" id="IPR002636">
    <property type="entry name" value="DUF29"/>
</dbReference>
<evidence type="ECO:0008006" key="4">
    <source>
        <dbReference type="Google" id="ProtNLM"/>
    </source>
</evidence>
<organism evidence="2 3">
    <name type="scientific">Aphanothece sacrum FPU1</name>
    <dbReference type="NCBI Taxonomy" id="1920663"/>
    <lineage>
        <taxon>Bacteria</taxon>
        <taxon>Bacillati</taxon>
        <taxon>Cyanobacteriota</taxon>
        <taxon>Cyanophyceae</taxon>
        <taxon>Oscillatoriophycideae</taxon>
        <taxon>Chroococcales</taxon>
        <taxon>Aphanothecaceae</taxon>
        <taxon>Aphanothece</taxon>
    </lineage>
</organism>
<evidence type="ECO:0000313" key="3">
    <source>
        <dbReference type="Proteomes" id="UP000287247"/>
    </source>
</evidence>
<protein>
    <recommendedName>
        <fullName evidence="4">DUF29 domain-containing protein</fullName>
    </recommendedName>
</protein>
<reference evidence="3" key="1">
    <citation type="submission" date="2017-05" db="EMBL/GenBank/DDBJ databases">
        <title>Physiological properties and genetic analysis related to exopolysaccharide production of fresh-water unicellular cyanobacterium Aphanothece sacrum, Suizenji Nori, that has been cultured as a food source in Japan.</title>
        <authorList>
            <person name="Kanesaki Y."/>
            <person name="Yoshikawa S."/>
            <person name="Ohki K."/>
        </authorList>
    </citation>
    <scope>NUCLEOTIDE SEQUENCE [LARGE SCALE GENOMIC DNA]</scope>
    <source>
        <strain evidence="3">FPU1</strain>
    </source>
</reference>
<gene>
    <name evidence="2" type="ORF">AsFPU1_1878</name>
</gene>
<feature type="coiled-coil region" evidence="1">
    <location>
        <begin position="37"/>
        <end position="71"/>
    </location>
</feature>
<proteinExistence type="predicted"/>
<keyword evidence="1" id="KW-0175">Coiled coil</keyword>
<dbReference type="Gene3D" id="1.20.1220.20">
    <property type="entry name" value="Uncharcterised protein PF01724"/>
    <property type="match status" value="1"/>
</dbReference>
<comment type="caution">
    <text evidence="2">The sequence shown here is derived from an EMBL/GenBank/DDBJ whole genome shotgun (WGS) entry which is preliminary data.</text>
</comment>
<dbReference type="Pfam" id="PF01724">
    <property type="entry name" value="DUF29"/>
    <property type="match status" value="1"/>
</dbReference>